<gene>
    <name evidence="2" type="ORF">E6P07_00945</name>
</gene>
<feature type="compositionally biased region" description="Basic and acidic residues" evidence="1">
    <location>
        <begin position="164"/>
        <end position="176"/>
    </location>
</feature>
<dbReference type="OrthoDB" id="5767084at2"/>
<accession>A0A6I6E8N6</accession>
<dbReference type="RefSeq" id="WP_153973885.1">
    <property type="nucleotide sequence ID" value="NZ_CP039268.1"/>
</dbReference>
<protein>
    <submittedName>
        <fullName evidence="2">Uncharacterized protein</fullName>
    </submittedName>
</protein>
<organism evidence="2 3">
    <name type="scientific">Thermochromatium tepidum ATCC 43061</name>
    <dbReference type="NCBI Taxonomy" id="316276"/>
    <lineage>
        <taxon>Bacteria</taxon>
        <taxon>Pseudomonadati</taxon>
        <taxon>Pseudomonadota</taxon>
        <taxon>Gammaproteobacteria</taxon>
        <taxon>Chromatiales</taxon>
        <taxon>Chromatiaceae</taxon>
        <taxon>Thermochromatium</taxon>
    </lineage>
</organism>
<sequence length="279" mass="29472">MPSVTPDLVPPAAPLVPIFPLAGPIRPLTLYPGADDEVRVHWRLRADEIVGHGACFPRSDGAPQAVLRLGRVNAGSGSEQVRTQTLHLSGLSGSGEVAFQVGKGPGLFEAELGLVNPEGGWLLLARSNRLQQVPGLGLESLRPPPPGLDWDCVAGLGPEGQGEPGERAGECHRPPDDSGVTSGASQADPERAAPPVTTLMHPIPSLNYADPTPATIGLVITAELHLQGWSTPNTVIDLFGHRYRVGAGGRFQLSVRVDDPELIRRALAQHPPLESDDPR</sequence>
<evidence type="ECO:0000313" key="2">
    <source>
        <dbReference type="EMBL" id="QGU31686.1"/>
    </source>
</evidence>
<evidence type="ECO:0000313" key="3">
    <source>
        <dbReference type="Proteomes" id="UP000426424"/>
    </source>
</evidence>
<reference evidence="2 3" key="1">
    <citation type="submission" date="2019-12" db="EMBL/GenBank/DDBJ databases">
        <title>The complete genome of the thermophilic, anoxygenic phototrophic gammaproteobacterium Thermochromatium tepidum.</title>
        <authorList>
            <person name="Sattley W.M."/>
            <person name="Swingley W.D."/>
            <person name="Burchell B.M."/>
            <person name="Gurbani S.A."/>
            <person name="Kujawa C.M."/>
            <person name="Nuccio D.A."/>
            <person name="Schladweiler J."/>
            <person name="Shaffer K.N."/>
            <person name="Stokes L.M."/>
            <person name="Touchman J.W."/>
            <person name="Blankenship R.E."/>
            <person name="Madigan M.T."/>
        </authorList>
    </citation>
    <scope>NUCLEOTIDE SEQUENCE [LARGE SCALE GENOMIC DNA]</scope>
    <source>
        <strain evidence="2 3">ATCC 43061</strain>
    </source>
</reference>
<dbReference type="Proteomes" id="UP000426424">
    <property type="component" value="Chromosome"/>
</dbReference>
<keyword evidence="3" id="KW-1185">Reference proteome</keyword>
<feature type="region of interest" description="Disordered" evidence="1">
    <location>
        <begin position="152"/>
        <end position="194"/>
    </location>
</feature>
<dbReference type="AlphaFoldDB" id="A0A6I6E8N6"/>
<name>A0A6I6E8N6_THETI</name>
<evidence type="ECO:0000256" key="1">
    <source>
        <dbReference type="SAM" id="MobiDB-lite"/>
    </source>
</evidence>
<dbReference type="EMBL" id="CP039268">
    <property type="protein sequence ID" value="QGU31686.1"/>
    <property type="molecule type" value="Genomic_DNA"/>
</dbReference>
<dbReference type="KEGG" id="ttp:E6P07_00945"/>
<proteinExistence type="predicted"/>